<evidence type="ECO:0000313" key="2">
    <source>
        <dbReference type="Proteomes" id="UP000433104"/>
    </source>
</evidence>
<proteinExistence type="predicted"/>
<dbReference type="AlphaFoldDB" id="A0A844ZBR8"/>
<comment type="caution">
    <text evidence="1">The sequence shown here is derived from an EMBL/GenBank/DDBJ whole genome shotgun (WGS) entry which is preliminary data.</text>
</comment>
<dbReference type="RefSeq" id="WP_160681129.1">
    <property type="nucleotide sequence ID" value="NZ_WTYW01000001.1"/>
</dbReference>
<dbReference type="OrthoDB" id="7865148at2"/>
<dbReference type="Proteomes" id="UP000433104">
    <property type="component" value="Unassembled WGS sequence"/>
</dbReference>
<accession>A0A844ZBR8</accession>
<sequence>MPEAEVIMRVHVANVTSTDQPLMLATFAASQPGVAQLRFRHRYNNAEVRATIVFESMAHFLSWRETEMAQFFDAFGQNIEIRSVRIVRPEELAKAGASDLSQIADDIAITYRNSGNESEGDADIDAVTVICGDGAQCKPSN</sequence>
<name>A0A844ZBR8_9SPHN</name>
<reference evidence="1 2" key="1">
    <citation type="submission" date="2019-12" db="EMBL/GenBank/DDBJ databases">
        <title>Genomic-based taxomic classification of the family Erythrobacteraceae.</title>
        <authorList>
            <person name="Xu L."/>
        </authorList>
    </citation>
    <scope>NUCLEOTIDE SEQUENCE [LARGE SCALE GENOMIC DNA]</scope>
    <source>
        <strain evidence="1 2">MCCC 1A09962</strain>
    </source>
</reference>
<keyword evidence="2" id="KW-1185">Reference proteome</keyword>
<dbReference type="EMBL" id="WTYW01000001">
    <property type="protein sequence ID" value="MXO84573.1"/>
    <property type="molecule type" value="Genomic_DNA"/>
</dbReference>
<protein>
    <submittedName>
        <fullName evidence="1">Uncharacterized protein</fullName>
    </submittedName>
</protein>
<gene>
    <name evidence="1" type="ORF">GRI38_00805</name>
</gene>
<organism evidence="1 2">
    <name type="scientific">Parapontixanthobacter aurantiacus</name>
    <dbReference type="NCBI Taxonomy" id="1463599"/>
    <lineage>
        <taxon>Bacteria</taxon>
        <taxon>Pseudomonadati</taxon>
        <taxon>Pseudomonadota</taxon>
        <taxon>Alphaproteobacteria</taxon>
        <taxon>Sphingomonadales</taxon>
        <taxon>Erythrobacteraceae</taxon>
        <taxon>Parapontixanthobacter</taxon>
    </lineage>
</organism>
<evidence type="ECO:0000313" key="1">
    <source>
        <dbReference type="EMBL" id="MXO84573.1"/>
    </source>
</evidence>